<reference evidence="1 2" key="1">
    <citation type="submission" date="2024-09" db="EMBL/GenBank/DDBJ databases">
        <authorList>
            <person name="Sun Q."/>
            <person name="Mori K."/>
        </authorList>
    </citation>
    <scope>NUCLEOTIDE SEQUENCE [LARGE SCALE GENOMIC DNA]</scope>
    <source>
        <strain evidence="1 2">KCTC 23076</strain>
    </source>
</reference>
<comment type="caution">
    <text evidence="1">The sequence shown here is derived from an EMBL/GenBank/DDBJ whole genome shotgun (WGS) entry which is preliminary data.</text>
</comment>
<name>A0ABV6S020_9GAMM</name>
<dbReference type="InterPro" id="IPR013785">
    <property type="entry name" value="Aldolase_TIM"/>
</dbReference>
<keyword evidence="2" id="KW-1185">Reference proteome</keyword>
<protein>
    <recommendedName>
        <fullName evidence="3">Radical SAM core domain-containing protein</fullName>
    </recommendedName>
</protein>
<evidence type="ECO:0000313" key="2">
    <source>
        <dbReference type="Proteomes" id="UP001589896"/>
    </source>
</evidence>
<dbReference type="RefSeq" id="WP_386676780.1">
    <property type="nucleotide sequence ID" value="NZ_JBHLTG010000015.1"/>
</dbReference>
<gene>
    <name evidence="1" type="ORF">ACFFGH_32530</name>
</gene>
<dbReference type="Proteomes" id="UP001589896">
    <property type="component" value="Unassembled WGS sequence"/>
</dbReference>
<dbReference type="EMBL" id="JBHLTG010000015">
    <property type="protein sequence ID" value="MFC0682581.1"/>
    <property type="molecule type" value="Genomic_DNA"/>
</dbReference>
<evidence type="ECO:0000313" key="1">
    <source>
        <dbReference type="EMBL" id="MFC0682581.1"/>
    </source>
</evidence>
<evidence type="ECO:0008006" key="3">
    <source>
        <dbReference type="Google" id="ProtNLM"/>
    </source>
</evidence>
<accession>A0ABV6S020</accession>
<organism evidence="1 2">
    <name type="scientific">Lysobacter korlensis</name>
    <dbReference type="NCBI Taxonomy" id="553636"/>
    <lineage>
        <taxon>Bacteria</taxon>
        <taxon>Pseudomonadati</taxon>
        <taxon>Pseudomonadota</taxon>
        <taxon>Gammaproteobacteria</taxon>
        <taxon>Lysobacterales</taxon>
        <taxon>Lysobacteraceae</taxon>
        <taxon>Lysobacter</taxon>
    </lineage>
</organism>
<dbReference type="Gene3D" id="3.20.20.70">
    <property type="entry name" value="Aldolase class I"/>
    <property type="match status" value="1"/>
</dbReference>
<sequence>MAGRSPLFDRLCTAVPALVRRAPPPHDESRWHRATLGDHVRRFAQPITLTPYASARACSARCRFCSETLRPAHGGTMAARLRPGADYFALLRKALSQVRGIPMSWSLSGLEASDDEDWLLELLDTLAAEERDGGVIHDRVLYSNGAGLARARGDELVAALERFGLSWLELSRHDSEQHRNQAIMRFRIGEPIADQDVFARTAAAVATRVPVKLVCILQKDGVCDAAGLRAYLRWAAELGVQGVIVRDLSRLDDHYRSTTSRRYIDGARVSIESVLVDCMAAPWWDSLMPLRMTEGYYFWNLVARTPGGMEVTFEVSDYAAMHQRHQTGDVYKLVFHANGSLCAGWEPDRDVLWTAAS</sequence>
<dbReference type="InterPro" id="IPR058240">
    <property type="entry name" value="rSAM_sf"/>
</dbReference>
<dbReference type="SUPFAM" id="SSF102114">
    <property type="entry name" value="Radical SAM enzymes"/>
    <property type="match status" value="1"/>
</dbReference>
<proteinExistence type="predicted"/>